<comment type="catalytic activity">
    <reaction evidence="4">
        <text>Couples ATP hydrolysis with the unwinding of duplex DNA by translocating in the 3'-5' direction.</text>
        <dbReference type="EC" id="5.6.2.4"/>
    </reaction>
</comment>
<dbReference type="PROSITE" id="PS51194">
    <property type="entry name" value="HELICASE_CTER"/>
    <property type="match status" value="1"/>
</dbReference>
<protein>
    <recommendedName>
        <fullName evidence="5">DNA 3'-5' helicase</fullName>
        <ecNumber evidence="5">5.6.2.4</ecNumber>
    </recommendedName>
</protein>
<keyword evidence="3" id="KW-0413">Isomerase</keyword>
<keyword evidence="7" id="KW-0547">Nucleotide-binding</keyword>
<dbReference type="PANTHER" id="PTHR13710">
    <property type="entry name" value="DNA HELICASE RECQ FAMILY MEMBER"/>
    <property type="match status" value="1"/>
</dbReference>
<accession>A0ABY7MC98</accession>
<evidence type="ECO:0000256" key="3">
    <source>
        <dbReference type="ARBA" id="ARBA00023235"/>
    </source>
</evidence>
<evidence type="ECO:0000313" key="7">
    <source>
        <dbReference type="EMBL" id="WBL37534.1"/>
    </source>
</evidence>
<keyword evidence="2" id="KW-0238">DNA-binding</keyword>
<evidence type="ECO:0000256" key="5">
    <source>
        <dbReference type="ARBA" id="ARBA00034808"/>
    </source>
</evidence>
<dbReference type="InterPro" id="IPR001650">
    <property type="entry name" value="Helicase_C-like"/>
</dbReference>
<sequence>MRCAAYHAGLPDSDRRRIQDAFARDAVRVIVATNAFGMGIDKPDVRLVIHHDLPDSLESYYQEAGRAGRDGDPARCLLLFSARDRQLREYFIEMAHPSAERVVEIYRALAAAEGRRVRTCAT</sequence>
<dbReference type="Proteomes" id="UP001212803">
    <property type="component" value="Chromosome"/>
</dbReference>
<dbReference type="Gene3D" id="3.40.50.300">
    <property type="entry name" value="P-loop containing nucleotide triphosphate hydrolases"/>
    <property type="match status" value="1"/>
</dbReference>
<name>A0ABY7MC98_9CHLR</name>
<dbReference type="SUPFAM" id="SSF52540">
    <property type="entry name" value="P-loop containing nucleoside triphosphate hydrolases"/>
    <property type="match status" value="1"/>
</dbReference>
<gene>
    <name evidence="7" type="ORF">O0235_07945</name>
</gene>
<keyword evidence="7" id="KW-0067">ATP-binding</keyword>
<proteinExistence type="inferred from homology"/>
<keyword evidence="8" id="KW-1185">Reference proteome</keyword>
<dbReference type="EMBL" id="CP115149">
    <property type="protein sequence ID" value="WBL37534.1"/>
    <property type="molecule type" value="Genomic_DNA"/>
</dbReference>
<organism evidence="7 8">
    <name type="scientific">Tepidiforma flava</name>
    <dbReference type="NCBI Taxonomy" id="3004094"/>
    <lineage>
        <taxon>Bacteria</taxon>
        <taxon>Bacillati</taxon>
        <taxon>Chloroflexota</taxon>
        <taxon>Tepidiformia</taxon>
        <taxon>Tepidiformales</taxon>
        <taxon>Tepidiformaceae</taxon>
        <taxon>Tepidiforma</taxon>
    </lineage>
</organism>
<evidence type="ECO:0000259" key="6">
    <source>
        <dbReference type="PROSITE" id="PS51194"/>
    </source>
</evidence>
<dbReference type="SMART" id="SM00490">
    <property type="entry name" value="HELICc"/>
    <property type="match status" value="1"/>
</dbReference>
<evidence type="ECO:0000256" key="1">
    <source>
        <dbReference type="ARBA" id="ARBA00005446"/>
    </source>
</evidence>
<comment type="similarity">
    <text evidence="1">Belongs to the helicase family. RecQ subfamily.</text>
</comment>
<evidence type="ECO:0000313" key="8">
    <source>
        <dbReference type="Proteomes" id="UP001212803"/>
    </source>
</evidence>
<dbReference type="InterPro" id="IPR027417">
    <property type="entry name" value="P-loop_NTPase"/>
</dbReference>
<dbReference type="GO" id="GO:0004386">
    <property type="term" value="F:helicase activity"/>
    <property type="evidence" value="ECO:0007669"/>
    <property type="project" value="UniProtKB-KW"/>
</dbReference>
<dbReference type="EC" id="5.6.2.4" evidence="5"/>
<dbReference type="PANTHER" id="PTHR13710:SF105">
    <property type="entry name" value="ATP-DEPENDENT DNA HELICASE Q1"/>
    <property type="match status" value="1"/>
</dbReference>
<keyword evidence="7" id="KW-0378">Hydrolase</keyword>
<evidence type="ECO:0000256" key="2">
    <source>
        <dbReference type="ARBA" id="ARBA00023125"/>
    </source>
</evidence>
<dbReference type="Pfam" id="PF00271">
    <property type="entry name" value="Helicase_C"/>
    <property type="match status" value="1"/>
</dbReference>
<keyword evidence="7" id="KW-0347">Helicase</keyword>
<reference evidence="7 8" key="1">
    <citation type="journal article" date="2023" name="ISME J.">
        <title>Thermophilic Dehalococcoidia with unusual traits shed light on an unexpected past.</title>
        <authorList>
            <person name="Palmer M."/>
            <person name="Covington J.K."/>
            <person name="Zhou E.M."/>
            <person name="Thomas S.C."/>
            <person name="Habib N."/>
            <person name="Seymour C.O."/>
            <person name="Lai D."/>
            <person name="Johnston J."/>
            <person name="Hashimi A."/>
            <person name="Jiao J.Y."/>
            <person name="Muok A.R."/>
            <person name="Liu L."/>
            <person name="Xian W.D."/>
            <person name="Zhi X.Y."/>
            <person name="Li M.M."/>
            <person name="Silva L.P."/>
            <person name="Bowen B.P."/>
            <person name="Louie K."/>
            <person name="Briegel A."/>
            <person name="Pett-Ridge J."/>
            <person name="Weber P.K."/>
            <person name="Tocheva E.I."/>
            <person name="Woyke T."/>
            <person name="Northen T.R."/>
            <person name="Mayali X."/>
            <person name="Li W.J."/>
            <person name="Hedlund B.P."/>
        </authorList>
    </citation>
    <scope>NUCLEOTIDE SEQUENCE [LARGE SCALE GENOMIC DNA]</scope>
    <source>
        <strain evidence="7 8">YIM 72310</strain>
    </source>
</reference>
<evidence type="ECO:0000256" key="4">
    <source>
        <dbReference type="ARBA" id="ARBA00034617"/>
    </source>
</evidence>
<feature type="domain" description="Helicase C-terminal" evidence="6">
    <location>
        <begin position="1"/>
        <end position="110"/>
    </location>
</feature>